<evidence type="ECO:0000313" key="2">
    <source>
        <dbReference type="EMBL" id="KAG8457929.1"/>
    </source>
</evidence>
<proteinExistence type="predicted"/>
<feature type="signal peptide" evidence="1">
    <location>
        <begin position="1"/>
        <end position="20"/>
    </location>
</feature>
<dbReference type="Proteomes" id="UP000751190">
    <property type="component" value="Unassembled WGS sequence"/>
</dbReference>
<name>A0A8J6C1W9_DIALT</name>
<keyword evidence="1" id="KW-0732">Signal</keyword>
<accession>A0A8J6C1W9</accession>
<gene>
    <name evidence="2" type="ORF">KFE25_011995</name>
</gene>
<dbReference type="AlphaFoldDB" id="A0A8J6C1W9"/>
<comment type="caution">
    <text evidence="2">The sequence shown here is derived from an EMBL/GenBank/DDBJ whole genome shotgun (WGS) entry which is preliminary data.</text>
</comment>
<organism evidence="2 3">
    <name type="scientific">Diacronema lutheri</name>
    <name type="common">Unicellular marine alga</name>
    <name type="synonym">Monochrysis lutheri</name>
    <dbReference type="NCBI Taxonomy" id="2081491"/>
    <lineage>
        <taxon>Eukaryota</taxon>
        <taxon>Haptista</taxon>
        <taxon>Haptophyta</taxon>
        <taxon>Pavlovophyceae</taxon>
        <taxon>Pavlovales</taxon>
        <taxon>Pavlovaceae</taxon>
        <taxon>Diacronema</taxon>
    </lineage>
</organism>
<feature type="chain" id="PRO_5035244028" evidence="1">
    <location>
        <begin position="21"/>
        <end position="291"/>
    </location>
</feature>
<protein>
    <submittedName>
        <fullName evidence="2">Uncharacterized protein</fullName>
    </submittedName>
</protein>
<dbReference type="EMBL" id="JAGTXO010000060">
    <property type="protein sequence ID" value="KAG8457929.1"/>
    <property type="molecule type" value="Genomic_DNA"/>
</dbReference>
<sequence length="291" mass="29120">MAGLPLLASLLLTPLDGVCALLGALFPAAANLHLGLSLCVQPRPPAAPVAGAAAAAGAAGAESGADAACCGARGGALSAAEAEAEAEDAQRKGRKLEQQLPWRPPLWMSLLKLSAMPPLCRALVTAALLAGGRDASAAEPQLFRKLAWLYGALPTAPWIAAFAATYDHHPRVASRTVGVSTACAIPLLALSVHWLFAQQGAHAEGAEGVRAQPATNGLAPGAAAFAVEARSLALAGGAPADAGARAPDGTAHRWAATLALARALQLVAAAFAGAGERAAAMGGPSGWQEWR</sequence>
<keyword evidence="3" id="KW-1185">Reference proteome</keyword>
<reference evidence="2" key="1">
    <citation type="submission" date="2021-05" db="EMBL/GenBank/DDBJ databases">
        <title>The genome of the haptophyte Pavlova lutheri (Diacronema luteri, Pavlovales) - a model for lipid biosynthesis in eukaryotic algae.</title>
        <authorList>
            <person name="Hulatt C.J."/>
            <person name="Posewitz M.C."/>
        </authorList>
    </citation>
    <scope>NUCLEOTIDE SEQUENCE</scope>
    <source>
        <strain evidence="2">NIVA-4/92</strain>
    </source>
</reference>
<evidence type="ECO:0000313" key="3">
    <source>
        <dbReference type="Proteomes" id="UP000751190"/>
    </source>
</evidence>
<evidence type="ECO:0000256" key="1">
    <source>
        <dbReference type="SAM" id="SignalP"/>
    </source>
</evidence>